<evidence type="ECO:0000256" key="3">
    <source>
        <dbReference type="ARBA" id="ARBA00022679"/>
    </source>
</evidence>
<evidence type="ECO:0000256" key="9">
    <source>
        <dbReference type="SAM" id="MobiDB-lite"/>
    </source>
</evidence>
<accession>A0A438JU18</accession>
<evidence type="ECO:0000313" key="12">
    <source>
        <dbReference type="Proteomes" id="UP000288805"/>
    </source>
</evidence>
<dbReference type="EMBL" id="QGNW01000027">
    <property type="protein sequence ID" value="RVX12447.1"/>
    <property type="molecule type" value="Genomic_DNA"/>
</dbReference>
<dbReference type="GO" id="GO:0061630">
    <property type="term" value="F:ubiquitin protein ligase activity"/>
    <property type="evidence" value="ECO:0007669"/>
    <property type="project" value="UniProtKB-EC"/>
</dbReference>
<protein>
    <recommendedName>
        <fullName evidence="2">RING-type E3 ubiquitin transferase</fullName>
        <ecNumber evidence="2">2.3.2.27</ecNumber>
    </recommendedName>
</protein>
<evidence type="ECO:0000313" key="11">
    <source>
        <dbReference type="EMBL" id="RVX12447.1"/>
    </source>
</evidence>
<dbReference type="GO" id="GO:0008270">
    <property type="term" value="F:zinc ion binding"/>
    <property type="evidence" value="ECO:0007669"/>
    <property type="project" value="UniProtKB-KW"/>
</dbReference>
<evidence type="ECO:0000256" key="5">
    <source>
        <dbReference type="ARBA" id="ARBA00022771"/>
    </source>
</evidence>
<evidence type="ECO:0000256" key="6">
    <source>
        <dbReference type="ARBA" id="ARBA00022786"/>
    </source>
</evidence>
<reference evidence="11 12" key="1">
    <citation type="journal article" date="2018" name="PLoS Genet.">
        <title>Population sequencing reveals clonal diversity and ancestral inbreeding in the grapevine cultivar Chardonnay.</title>
        <authorList>
            <person name="Roach M.J."/>
            <person name="Johnson D.L."/>
            <person name="Bohlmann J."/>
            <person name="van Vuuren H.J."/>
            <person name="Jones S.J."/>
            <person name="Pretorius I.S."/>
            <person name="Schmidt S.A."/>
            <person name="Borneman A.R."/>
        </authorList>
    </citation>
    <scope>NUCLEOTIDE SEQUENCE [LARGE SCALE GENOMIC DNA]</scope>
    <source>
        <strain evidence="12">cv. Chardonnay</strain>
        <tissue evidence="11">Leaf</tissue>
    </source>
</reference>
<organism evidence="11 12">
    <name type="scientific">Vitis vinifera</name>
    <name type="common">Grape</name>
    <dbReference type="NCBI Taxonomy" id="29760"/>
    <lineage>
        <taxon>Eukaryota</taxon>
        <taxon>Viridiplantae</taxon>
        <taxon>Streptophyta</taxon>
        <taxon>Embryophyta</taxon>
        <taxon>Tracheophyta</taxon>
        <taxon>Spermatophyta</taxon>
        <taxon>Magnoliopsida</taxon>
        <taxon>eudicotyledons</taxon>
        <taxon>Gunneridae</taxon>
        <taxon>Pentapetalae</taxon>
        <taxon>rosids</taxon>
        <taxon>Vitales</taxon>
        <taxon>Vitaceae</taxon>
        <taxon>Viteae</taxon>
        <taxon>Vitis</taxon>
    </lineage>
</organism>
<dbReference type="PANTHER" id="PTHR22937:SF122">
    <property type="entry name" value="RING-TYPE E3 UBIQUITIN TRANSFERASE"/>
    <property type="match status" value="1"/>
</dbReference>
<dbReference type="Gene3D" id="3.30.40.10">
    <property type="entry name" value="Zinc/RING finger domain, C3HC4 (zinc finger)"/>
    <property type="match status" value="1"/>
</dbReference>
<proteinExistence type="predicted"/>
<dbReference type="InterPro" id="IPR045191">
    <property type="entry name" value="MBR1/2-like"/>
</dbReference>
<dbReference type="PANTHER" id="PTHR22937">
    <property type="entry name" value="E3 UBIQUITIN-PROTEIN LIGASE RNF165"/>
    <property type="match status" value="1"/>
</dbReference>
<feature type="compositionally biased region" description="Basic residues" evidence="9">
    <location>
        <begin position="12"/>
        <end position="21"/>
    </location>
</feature>
<dbReference type="Proteomes" id="UP000288805">
    <property type="component" value="Unassembled WGS sequence"/>
</dbReference>
<keyword evidence="5 8" id="KW-0863">Zinc-finger</keyword>
<dbReference type="SUPFAM" id="SSF57850">
    <property type="entry name" value="RING/U-box"/>
    <property type="match status" value="1"/>
</dbReference>
<keyword evidence="6" id="KW-0833">Ubl conjugation pathway</keyword>
<dbReference type="PROSITE" id="PS50089">
    <property type="entry name" value="ZF_RING_2"/>
    <property type="match status" value="1"/>
</dbReference>
<keyword evidence="7" id="KW-0862">Zinc</keyword>
<dbReference type="SMART" id="SM00184">
    <property type="entry name" value="RING"/>
    <property type="match status" value="1"/>
</dbReference>
<feature type="compositionally biased region" description="Polar residues" evidence="9">
    <location>
        <begin position="22"/>
        <end position="33"/>
    </location>
</feature>
<feature type="region of interest" description="Disordered" evidence="9">
    <location>
        <begin position="1"/>
        <end position="35"/>
    </location>
</feature>
<keyword evidence="4" id="KW-0479">Metal-binding</keyword>
<evidence type="ECO:0000256" key="4">
    <source>
        <dbReference type="ARBA" id="ARBA00022723"/>
    </source>
</evidence>
<comment type="catalytic activity">
    <reaction evidence="1">
        <text>S-ubiquitinyl-[E2 ubiquitin-conjugating enzyme]-L-cysteine + [acceptor protein]-L-lysine = [E2 ubiquitin-conjugating enzyme]-L-cysteine + N(6)-ubiquitinyl-[acceptor protein]-L-lysine.</text>
        <dbReference type="EC" id="2.3.2.27"/>
    </reaction>
</comment>
<gene>
    <name evidence="11" type="primary">MBR2_10</name>
    <name evidence="11" type="ORF">CK203_011737</name>
</gene>
<dbReference type="InterPro" id="IPR013083">
    <property type="entry name" value="Znf_RING/FYVE/PHD"/>
</dbReference>
<dbReference type="AlphaFoldDB" id="A0A438JU18"/>
<dbReference type="InterPro" id="IPR001841">
    <property type="entry name" value="Znf_RING"/>
</dbReference>
<feature type="domain" description="RING-type" evidence="10">
    <location>
        <begin position="306"/>
        <end position="347"/>
    </location>
</feature>
<feature type="compositionally biased region" description="Polar residues" evidence="9">
    <location>
        <begin position="1"/>
        <end position="11"/>
    </location>
</feature>
<evidence type="ECO:0000256" key="2">
    <source>
        <dbReference type="ARBA" id="ARBA00012483"/>
    </source>
</evidence>
<feature type="region of interest" description="Disordered" evidence="9">
    <location>
        <begin position="168"/>
        <end position="206"/>
    </location>
</feature>
<comment type="caution">
    <text evidence="11">The sequence shown here is derived from an EMBL/GenBank/DDBJ whole genome shotgun (WGS) entry which is preliminary data.</text>
</comment>
<name>A0A438JU18_VITVI</name>
<evidence type="ECO:0000256" key="8">
    <source>
        <dbReference type="PROSITE-ProRule" id="PRU00175"/>
    </source>
</evidence>
<keyword evidence="3" id="KW-0808">Transferase</keyword>
<evidence type="ECO:0000256" key="1">
    <source>
        <dbReference type="ARBA" id="ARBA00000900"/>
    </source>
</evidence>
<evidence type="ECO:0000256" key="7">
    <source>
        <dbReference type="ARBA" id="ARBA00022833"/>
    </source>
</evidence>
<evidence type="ECO:0000259" key="10">
    <source>
        <dbReference type="PROSITE" id="PS50089"/>
    </source>
</evidence>
<dbReference type="Pfam" id="PF13639">
    <property type="entry name" value="zf-RING_2"/>
    <property type="match status" value="1"/>
</dbReference>
<dbReference type="EC" id="2.3.2.27" evidence="2"/>
<sequence length="354" mass="39078">MSIVAETSRSSQHARLRRPRKQPTSAPDPTPQTHLIVHPTRKKSTISGLLGSPFSDTNDNAASLLSKKTNKKKTFTSVALSGLGCVKCLSPVVVGSSGEWGANKVRKKKKKKQRMRVENATAKTTTLNGAMSPRVVVVVPDLCCTPGIGLAASNAALVDFVEPTRSLSSRGRVNAHRTNNRERGRTRRRGNHDQASGSHISYARRHDDFGHGSSGGLSRSEECVQMMMLQSSLLFGENVEGSDRYGDWRLDVDHMSYEELLDLGDRIGYVGTGLREDEIFRCLRNMKHPILDSLPLLSSTGDNWRCSICQEEYEADDEVGRLDCGHCYHIHCIRQWLLRKNACAVCKAAAAAYN</sequence>